<organism evidence="1 2">
    <name type="scientific">Algoriphagus antarcticus</name>
    <dbReference type="NCBI Taxonomy" id="238540"/>
    <lineage>
        <taxon>Bacteria</taxon>
        <taxon>Pseudomonadati</taxon>
        <taxon>Bacteroidota</taxon>
        <taxon>Cytophagia</taxon>
        <taxon>Cytophagales</taxon>
        <taxon>Cyclobacteriaceae</taxon>
        <taxon>Algoriphagus</taxon>
    </lineage>
</organism>
<evidence type="ECO:0000313" key="2">
    <source>
        <dbReference type="Proteomes" id="UP000256405"/>
    </source>
</evidence>
<evidence type="ECO:0000313" key="1">
    <source>
        <dbReference type="EMBL" id="REG94528.1"/>
    </source>
</evidence>
<dbReference type="Proteomes" id="UP000256405">
    <property type="component" value="Unassembled WGS sequence"/>
</dbReference>
<sequence>MEAFFFLLKLKIKRSAGKIPYNHKNNILPHYSYTQDSYTLPFRLTCITDKDLRPTGKFKSRFVIQEYFGELQKFSPNHFPFVSCIKFATNAVHPV</sequence>
<accession>A0A3E0E8F7</accession>
<reference evidence="1 2" key="1">
    <citation type="submission" date="2018-08" db="EMBL/GenBank/DDBJ databases">
        <title>Genomic Encyclopedia of Archaeal and Bacterial Type Strains, Phase II (KMG-II): from individual species to whole genera.</title>
        <authorList>
            <person name="Goeker M."/>
        </authorList>
    </citation>
    <scope>NUCLEOTIDE SEQUENCE [LARGE SCALE GENOMIC DNA]</scope>
    <source>
        <strain evidence="1 2">DSM 15986</strain>
    </source>
</reference>
<name>A0A3E0E8F7_9BACT</name>
<dbReference type="AlphaFoldDB" id="A0A3E0E8F7"/>
<keyword evidence="2" id="KW-1185">Reference proteome</keyword>
<proteinExistence type="predicted"/>
<gene>
    <name evidence="1" type="ORF">C8N25_101360</name>
</gene>
<dbReference type="EMBL" id="QUNF01000001">
    <property type="protein sequence ID" value="REG94528.1"/>
    <property type="molecule type" value="Genomic_DNA"/>
</dbReference>
<comment type="caution">
    <text evidence="1">The sequence shown here is derived from an EMBL/GenBank/DDBJ whole genome shotgun (WGS) entry which is preliminary data.</text>
</comment>
<protein>
    <submittedName>
        <fullName evidence="1">Uncharacterized protein</fullName>
    </submittedName>
</protein>